<protein>
    <submittedName>
        <fullName evidence="1">Uncharacterized protein</fullName>
    </submittedName>
</protein>
<reference evidence="1" key="1">
    <citation type="submission" date="2021-10" db="EMBL/GenBank/DDBJ databases">
        <title>Psilocybe cubensis genome.</title>
        <authorList>
            <person name="Mckernan K.J."/>
            <person name="Crawford S."/>
            <person name="Trippe A."/>
            <person name="Kane L.T."/>
            <person name="Mclaughlin S."/>
        </authorList>
    </citation>
    <scope>NUCLEOTIDE SEQUENCE</scope>
    <source>
        <strain evidence="1">MGC-MH-2018</strain>
    </source>
</reference>
<dbReference type="Proteomes" id="UP000664032">
    <property type="component" value="Unassembled WGS sequence"/>
</dbReference>
<evidence type="ECO:0000313" key="1">
    <source>
        <dbReference type="EMBL" id="KAH9475328.1"/>
    </source>
</evidence>
<proteinExistence type="predicted"/>
<name>A0ACB8GI83_PSICU</name>
<accession>A0ACB8GI83</accession>
<evidence type="ECO:0000313" key="2">
    <source>
        <dbReference type="Proteomes" id="UP000664032"/>
    </source>
</evidence>
<organism evidence="1 2">
    <name type="scientific">Psilocybe cubensis</name>
    <name type="common">Psychedelic mushroom</name>
    <name type="synonym">Stropharia cubensis</name>
    <dbReference type="NCBI Taxonomy" id="181762"/>
    <lineage>
        <taxon>Eukaryota</taxon>
        <taxon>Fungi</taxon>
        <taxon>Dikarya</taxon>
        <taxon>Basidiomycota</taxon>
        <taxon>Agaricomycotina</taxon>
        <taxon>Agaricomycetes</taxon>
        <taxon>Agaricomycetidae</taxon>
        <taxon>Agaricales</taxon>
        <taxon>Agaricineae</taxon>
        <taxon>Strophariaceae</taxon>
        <taxon>Psilocybe</taxon>
    </lineage>
</organism>
<comment type="caution">
    <text evidence="1">The sequence shown here is derived from an EMBL/GenBank/DDBJ whole genome shotgun (WGS) entry which is preliminary data.</text>
</comment>
<gene>
    <name evidence="1" type="ORF">JR316_0012439</name>
</gene>
<dbReference type="EMBL" id="JAFIQS020000012">
    <property type="protein sequence ID" value="KAH9475328.1"/>
    <property type="molecule type" value="Genomic_DNA"/>
</dbReference>
<sequence>MQHDPRLKRTTTSLYHRRSSPIKVDKIREERPANSHPLVPIPNGAAVKAPVTVPTAPPNREVENIQHSEYQIETDSSPIIANSPLMQGAHTQDPRLRGRLCEPAPASAPSNSTKILVTHSQSTILDGPSSIIGLLDPIQQRISCDYQKMYEIHQRNFVDYQQDNERRHVEAGRRYDDLQEKLVDVEKLRSEEKGRWEAEKKELTKRLDHCKASYTGQLEEKKTRIVQLENDKGVLAQQLKQSFIDRNSIVAKLEEEKRDWEVERKILMENLETCKQDAMASAEMFEQERANHAETLRKFDKETQQLRHEKTILTSRLKDERIAREGMITAMRLSGRDEREAAKFIEEERERKRLRLG</sequence>
<keyword evidence="2" id="KW-1185">Reference proteome</keyword>